<dbReference type="SUPFAM" id="SSF54593">
    <property type="entry name" value="Glyoxalase/Bleomycin resistance protein/Dihydroxybiphenyl dioxygenase"/>
    <property type="match status" value="1"/>
</dbReference>
<dbReference type="PANTHER" id="PTHR36503">
    <property type="entry name" value="BLR2520 PROTEIN"/>
    <property type="match status" value="1"/>
</dbReference>
<dbReference type="OrthoDB" id="9798430at2"/>
<reference evidence="3 4" key="1">
    <citation type="submission" date="2016-10" db="EMBL/GenBank/DDBJ databases">
        <authorList>
            <person name="Varghese N."/>
            <person name="Submissions S."/>
        </authorList>
    </citation>
    <scope>NUCLEOTIDE SEQUENCE [LARGE SCALE GENOMIC DNA]</scope>
    <source>
        <strain evidence="3 4">DSM 16525</strain>
    </source>
</reference>
<protein>
    <submittedName>
        <fullName evidence="3">Predicted lactoylglutathione lyase</fullName>
    </submittedName>
</protein>
<feature type="domain" description="VOC" evidence="1">
    <location>
        <begin position="2"/>
        <end position="118"/>
    </location>
</feature>
<dbReference type="InterPro" id="IPR029068">
    <property type="entry name" value="Glyas_Bleomycin-R_OHBP_Dase"/>
</dbReference>
<sequence length="119" mass="12994">MSTAFVKLLVTDLPRSLAFYEALGFERTQSEPPFVRLQWAGAVDVYLVAPPAQLQLEGRRGLGVLVGIRVEGPSGLDELLLRAQAQGAPVEGPAVQPWHTREVVVTDPDGYRLNFIEPA</sequence>
<dbReference type="GO" id="GO:0016829">
    <property type="term" value="F:lyase activity"/>
    <property type="evidence" value="ECO:0007669"/>
    <property type="project" value="UniProtKB-KW"/>
</dbReference>
<reference evidence="2 5" key="2">
    <citation type="submission" date="2019-07" db="EMBL/GenBank/DDBJ databases">
        <title>Whole genome shotgun sequence of Myxococcus fulvus NBRC 100333.</title>
        <authorList>
            <person name="Hosoyama A."/>
            <person name="Uohara A."/>
            <person name="Ohji S."/>
            <person name="Ichikawa N."/>
        </authorList>
    </citation>
    <scope>NUCLEOTIDE SEQUENCE [LARGE SCALE GENOMIC DNA]</scope>
    <source>
        <strain evidence="2 5">NBRC 100333</strain>
    </source>
</reference>
<dbReference type="Proteomes" id="UP000321514">
    <property type="component" value="Unassembled WGS sequence"/>
</dbReference>
<evidence type="ECO:0000313" key="4">
    <source>
        <dbReference type="Proteomes" id="UP000183760"/>
    </source>
</evidence>
<dbReference type="Proteomes" id="UP000183760">
    <property type="component" value="Unassembled WGS sequence"/>
</dbReference>
<evidence type="ECO:0000313" key="5">
    <source>
        <dbReference type="Proteomes" id="UP000321514"/>
    </source>
</evidence>
<name>A0A511SY32_MYXFU</name>
<gene>
    <name evidence="2" type="ORF">MFU01_10950</name>
    <name evidence="3" type="ORF">SAMN05443572_102828</name>
</gene>
<comment type="caution">
    <text evidence="2">The sequence shown here is derived from an EMBL/GenBank/DDBJ whole genome shotgun (WGS) entry which is preliminary data.</text>
</comment>
<dbReference type="Pfam" id="PF00903">
    <property type="entry name" value="Glyoxalase"/>
    <property type="match status" value="1"/>
</dbReference>
<keyword evidence="4" id="KW-1185">Reference proteome</keyword>
<proteinExistence type="predicted"/>
<keyword evidence="3" id="KW-0456">Lyase</keyword>
<dbReference type="CDD" id="cd06587">
    <property type="entry name" value="VOC"/>
    <property type="match status" value="1"/>
</dbReference>
<dbReference type="STRING" id="1334629.MFUL124B02_35380"/>
<accession>A0A511SY32</accession>
<evidence type="ECO:0000313" key="3">
    <source>
        <dbReference type="EMBL" id="SET59808.1"/>
    </source>
</evidence>
<dbReference type="EMBL" id="BJXR01000014">
    <property type="protein sequence ID" value="GEN06058.1"/>
    <property type="molecule type" value="Genomic_DNA"/>
</dbReference>
<dbReference type="Gene3D" id="3.10.180.10">
    <property type="entry name" value="2,3-Dihydroxybiphenyl 1,2-Dioxygenase, domain 1"/>
    <property type="match status" value="1"/>
</dbReference>
<evidence type="ECO:0000313" key="2">
    <source>
        <dbReference type="EMBL" id="GEN06058.1"/>
    </source>
</evidence>
<dbReference type="PROSITE" id="PS51819">
    <property type="entry name" value="VOC"/>
    <property type="match status" value="1"/>
</dbReference>
<dbReference type="EMBL" id="FOIB01000002">
    <property type="protein sequence ID" value="SET59808.1"/>
    <property type="molecule type" value="Genomic_DNA"/>
</dbReference>
<evidence type="ECO:0000259" key="1">
    <source>
        <dbReference type="PROSITE" id="PS51819"/>
    </source>
</evidence>
<dbReference type="AlphaFoldDB" id="A0A511SY32"/>
<dbReference type="InterPro" id="IPR004360">
    <property type="entry name" value="Glyas_Fos-R_dOase_dom"/>
</dbReference>
<dbReference type="InterPro" id="IPR037523">
    <property type="entry name" value="VOC_core"/>
</dbReference>
<dbReference type="PANTHER" id="PTHR36503:SF3">
    <property type="entry name" value="BLR0126 PROTEIN"/>
    <property type="match status" value="1"/>
</dbReference>
<dbReference type="RefSeq" id="WP_046715961.1">
    <property type="nucleotide sequence ID" value="NZ_BJXR01000014.1"/>
</dbReference>
<organism evidence="2 5">
    <name type="scientific">Myxococcus fulvus</name>
    <dbReference type="NCBI Taxonomy" id="33"/>
    <lineage>
        <taxon>Bacteria</taxon>
        <taxon>Pseudomonadati</taxon>
        <taxon>Myxococcota</taxon>
        <taxon>Myxococcia</taxon>
        <taxon>Myxococcales</taxon>
        <taxon>Cystobacterineae</taxon>
        <taxon>Myxococcaceae</taxon>
        <taxon>Myxococcus</taxon>
    </lineage>
</organism>